<dbReference type="Proteomes" id="UP000812961">
    <property type="component" value="Unassembled WGS sequence"/>
</dbReference>
<sequence>MCAGDSGCVFFSGTETQDYLDNPDNMMLYDVNTIANYDSSIIPFLNAEIGSEFEKREDGHFYLVI</sequence>
<dbReference type="RefSeq" id="WP_220252799.1">
    <property type="nucleotide sequence ID" value="NZ_JAICCF010000004.1"/>
</dbReference>
<proteinExistence type="predicted"/>
<dbReference type="EMBL" id="JAICCF010000004">
    <property type="protein sequence ID" value="MBW8686977.1"/>
    <property type="molecule type" value="Genomic_DNA"/>
</dbReference>
<evidence type="ECO:0000259" key="1">
    <source>
        <dbReference type="Pfam" id="PF09951"/>
    </source>
</evidence>
<comment type="caution">
    <text evidence="2">The sequence shown here is derived from an EMBL/GenBank/DDBJ whole genome shotgun (WGS) entry which is preliminary data.</text>
</comment>
<feature type="domain" description="Immunity protein Imm33" evidence="1">
    <location>
        <begin position="4"/>
        <end position="62"/>
    </location>
</feature>
<dbReference type="Pfam" id="PF09951">
    <property type="entry name" value="Imm33"/>
    <property type="match status" value="1"/>
</dbReference>
<dbReference type="InterPro" id="IPR018689">
    <property type="entry name" value="Imm33_dom"/>
</dbReference>
<gene>
    <name evidence="2" type="ORF">K1Y79_21760</name>
</gene>
<evidence type="ECO:0000313" key="3">
    <source>
        <dbReference type="Proteomes" id="UP000812961"/>
    </source>
</evidence>
<protein>
    <submittedName>
        <fullName evidence="2">DUF2185 domain-containing protein</fullName>
    </submittedName>
</protein>
<evidence type="ECO:0000313" key="2">
    <source>
        <dbReference type="EMBL" id="MBW8686977.1"/>
    </source>
</evidence>
<accession>A0ABS7GH08</accession>
<name>A0ABS7GH08_9BACT</name>
<organism evidence="2 3">
    <name type="scientific">Chitinophaga rhizophila</name>
    <dbReference type="NCBI Taxonomy" id="2866212"/>
    <lineage>
        <taxon>Bacteria</taxon>
        <taxon>Pseudomonadati</taxon>
        <taxon>Bacteroidota</taxon>
        <taxon>Chitinophagia</taxon>
        <taxon>Chitinophagales</taxon>
        <taxon>Chitinophagaceae</taxon>
        <taxon>Chitinophaga</taxon>
    </lineage>
</organism>
<keyword evidence="3" id="KW-1185">Reference proteome</keyword>
<reference evidence="2 3" key="1">
    <citation type="submission" date="2021-08" db="EMBL/GenBank/DDBJ databases">
        <title>The genome sequence of Chitinophaga sp. B61.</title>
        <authorList>
            <person name="Zhang X."/>
        </authorList>
    </citation>
    <scope>NUCLEOTIDE SEQUENCE [LARGE SCALE GENOMIC DNA]</scope>
    <source>
        <strain evidence="2 3">B61</strain>
    </source>
</reference>